<evidence type="ECO:0000313" key="2">
    <source>
        <dbReference type="EMBL" id="GFZ26613.1"/>
    </source>
</evidence>
<keyword evidence="1" id="KW-0472">Membrane</keyword>
<reference evidence="2" key="1">
    <citation type="submission" date="2020-08" db="EMBL/GenBank/DDBJ databases">
        <title>Taxonomic study for Lactobacillus species isolated from hardwood bark.</title>
        <authorList>
            <person name="Tohno M."/>
            <person name="Tanizawa Y."/>
        </authorList>
    </citation>
    <scope>NUCLEOTIDE SEQUENCE</scope>
    <source>
        <strain evidence="2">B40</strain>
    </source>
</reference>
<gene>
    <name evidence="2" type="ORF">LCB40_04930</name>
</gene>
<dbReference type="AlphaFoldDB" id="A0A916QJA4"/>
<keyword evidence="1" id="KW-0812">Transmembrane</keyword>
<proteinExistence type="predicted"/>
<comment type="caution">
    <text evidence="2">The sequence shown here is derived from an EMBL/GenBank/DDBJ whole genome shotgun (WGS) entry which is preliminary data.</text>
</comment>
<keyword evidence="1" id="KW-1133">Transmembrane helix</keyword>
<dbReference type="EMBL" id="BMAY01000003">
    <property type="protein sequence ID" value="GFZ26613.1"/>
    <property type="molecule type" value="Genomic_DNA"/>
</dbReference>
<evidence type="ECO:0000256" key="1">
    <source>
        <dbReference type="SAM" id="Phobius"/>
    </source>
</evidence>
<organism evidence="2 3">
    <name type="scientific">Lactobacillus corticis</name>
    <dbReference type="NCBI Taxonomy" id="2201249"/>
    <lineage>
        <taxon>Bacteria</taxon>
        <taxon>Bacillati</taxon>
        <taxon>Bacillota</taxon>
        <taxon>Bacilli</taxon>
        <taxon>Lactobacillales</taxon>
        <taxon>Lactobacillaceae</taxon>
        <taxon>Lactobacillus</taxon>
    </lineage>
</organism>
<accession>A0A916QJA4</accession>
<name>A0A916QJA4_9LACO</name>
<sequence length="59" mass="6797">MAEDKDPLTADIKRRLNKVSDKKYFKKHSDRWLFWLALIILLSVVLGILVSLVTSLGKL</sequence>
<keyword evidence="3" id="KW-1185">Reference proteome</keyword>
<evidence type="ECO:0000313" key="3">
    <source>
        <dbReference type="Proteomes" id="UP000677218"/>
    </source>
</evidence>
<evidence type="ECO:0008006" key="4">
    <source>
        <dbReference type="Google" id="ProtNLM"/>
    </source>
</evidence>
<feature type="transmembrane region" description="Helical" evidence="1">
    <location>
        <begin position="32"/>
        <end position="53"/>
    </location>
</feature>
<protein>
    <recommendedName>
        <fullName evidence="4">DUF4044 domain-containing protein</fullName>
    </recommendedName>
</protein>
<dbReference type="Proteomes" id="UP000677218">
    <property type="component" value="Unassembled WGS sequence"/>
</dbReference>
<dbReference type="RefSeq" id="WP_212780316.1">
    <property type="nucleotide sequence ID" value="NZ_BMAY01000003.1"/>
</dbReference>